<dbReference type="Gene3D" id="1.10.10.60">
    <property type="entry name" value="Homeodomain-like"/>
    <property type="match status" value="1"/>
</dbReference>
<dbReference type="AlphaFoldDB" id="A0A6S7J2I9"/>
<evidence type="ECO:0000256" key="1">
    <source>
        <dbReference type="SAM" id="MobiDB-lite"/>
    </source>
</evidence>
<evidence type="ECO:0000313" key="2">
    <source>
        <dbReference type="EMBL" id="CAB4026066.1"/>
    </source>
</evidence>
<dbReference type="PANTHER" id="PTHR47595">
    <property type="entry name" value="HEAT SHOCK 70 KDA PROTEIN 14"/>
    <property type="match status" value="1"/>
</dbReference>
<accession>A0A6S7J2I9</accession>
<dbReference type="Pfam" id="PF13837">
    <property type="entry name" value="Myb_DNA-bind_4"/>
    <property type="match status" value="1"/>
</dbReference>
<dbReference type="Proteomes" id="UP001152795">
    <property type="component" value="Unassembled WGS sequence"/>
</dbReference>
<feature type="compositionally biased region" description="Basic residues" evidence="1">
    <location>
        <begin position="244"/>
        <end position="253"/>
    </location>
</feature>
<proteinExistence type="predicted"/>
<dbReference type="EMBL" id="CACRXK020013991">
    <property type="protein sequence ID" value="CAB4026066.1"/>
    <property type="molecule type" value="Genomic_DNA"/>
</dbReference>
<dbReference type="PANTHER" id="PTHR47595:SF1">
    <property type="entry name" value="MYB_SANT-LIKE DNA-BINDING DOMAIN-CONTAINING PROTEIN"/>
    <property type="match status" value="1"/>
</dbReference>
<organism evidence="2 3">
    <name type="scientific">Paramuricea clavata</name>
    <name type="common">Red gorgonian</name>
    <name type="synonym">Violescent sea-whip</name>
    <dbReference type="NCBI Taxonomy" id="317549"/>
    <lineage>
        <taxon>Eukaryota</taxon>
        <taxon>Metazoa</taxon>
        <taxon>Cnidaria</taxon>
        <taxon>Anthozoa</taxon>
        <taxon>Octocorallia</taxon>
        <taxon>Malacalcyonacea</taxon>
        <taxon>Plexauridae</taxon>
        <taxon>Paramuricea</taxon>
    </lineage>
</organism>
<keyword evidence="3" id="KW-1185">Reference proteome</keyword>
<comment type="caution">
    <text evidence="2">The sequence shown here is derived from an EMBL/GenBank/DDBJ whole genome shotgun (WGS) entry which is preliminary data.</text>
</comment>
<reference evidence="2" key="1">
    <citation type="submission" date="2020-04" db="EMBL/GenBank/DDBJ databases">
        <authorList>
            <person name="Alioto T."/>
            <person name="Alioto T."/>
            <person name="Gomez Garrido J."/>
        </authorList>
    </citation>
    <scope>NUCLEOTIDE SEQUENCE</scope>
    <source>
        <strain evidence="2">A484AB</strain>
    </source>
</reference>
<dbReference type="OrthoDB" id="691673at2759"/>
<sequence length="360" mass="40635">MTVQKDTHVTTKVISSPLTQESILNKYSDVFNGLGTLPGEYHMDIDTKVKAVQAQPRRVAVALKSELKKEIEEMERRGVIAKVTTSTAWISRSRWTEAVTKSLLDAYGEQIIQEAIDGMATNKVVYDEISRILKEHSNIDRTTSQIETKIKKLRSGYSKLKDRMKQSGSERPYFSSALSSVEKTALKVWEQLDRILGPRPVNNPPEEQLFESGTQQVEQCDDVDAALDMSEDEQSASASNPQKREKKIVRASHSKKARLSDVIEKSNEQMGNITNLIASSIVSPEVREKERKEDREFFGQMFSMLSQTMIGISQMHQNNPHQYFPHSQQPFQPPAFFGINHSETLGASHDTVSCSEKNNN</sequence>
<name>A0A6S7J2I9_PARCT</name>
<feature type="region of interest" description="Disordered" evidence="1">
    <location>
        <begin position="229"/>
        <end position="253"/>
    </location>
</feature>
<dbReference type="InterPro" id="IPR044822">
    <property type="entry name" value="Myb_DNA-bind_4"/>
</dbReference>
<gene>
    <name evidence="2" type="ORF">PACLA_8A070341</name>
</gene>
<feature type="region of interest" description="Disordered" evidence="1">
    <location>
        <begin position="196"/>
        <end position="215"/>
    </location>
</feature>
<protein>
    <submittedName>
        <fullName evidence="2">Uncharacterized protein</fullName>
    </submittedName>
</protein>
<evidence type="ECO:0000313" key="3">
    <source>
        <dbReference type="Proteomes" id="UP001152795"/>
    </source>
</evidence>